<dbReference type="EMBL" id="NBII01000009">
    <property type="protein sequence ID" value="PAV15985.1"/>
    <property type="molecule type" value="Genomic_DNA"/>
</dbReference>
<gene>
    <name evidence="2" type="ORF">PNOK_0884300</name>
</gene>
<sequence length="85" mass="9792">MGRKLVNRGGKGTKVPQININDAESVTPVPRMNTRTIMDLVYRRGCSPSKYREVHYNWTVYDKRKNQEANLQGRGDGGKERQNKQ</sequence>
<accession>A0A286U8U0</accession>
<evidence type="ECO:0000256" key="1">
    <source>
        <dbReference type="SAM" id="MobiDB-lite"/>
    </source>
</evidence>
<feature type="compositionally biased region" description="Basic and acidic residues" evidence="1">
    <location>
        <begin position="76"/>
        <end position="85"/>
    </location>
</feature>
<comment type="caution">
    <text evidence="2">The sequence shown here is derived from an EMBL/GenBank/DDBJ whole genome shotgun (WGS) entry which is preliminary data.</text>
</comment>
<name>A0A286U8U0_9AGAM</name>
<dbReference type="InParanoid" id="A0A286U8U0"/>
<keyword evidence="3" id="KW-1185">Reference proteome</keyword>
<organism evidence="2 3">
    <name type="scientific">Pyrrhoderma noxium</name>
    <dbReference type="NCBI Taxonomy" id="2282107"/>
    <lineage>
        <taxon>Eukaryota</taxon>
        <taxon>Fungi</taxon>
        <taxon>Dikarya</taxon>
        <taxon>Basidiomycota</taxon>
        <taxon>Agaricomycotina</taxon>
        <taxon>Agaricomycetes</taxon>
        <taxon>Hymenochaetales</taxon>
        <taxon>Hymenochaetaceae</taxon>
        <taxon>Pyrrhoderma</taxon>
    </lineage>
</organism>
<dbReference type="AlphaFoldDB" id="A0A286U8U0"/>
<reference evidence="2 3" key="1">
    <citation type="journal article" date="2017" name="Mol. Ecol.">
        <title>Comparative and population genomic landscape of Phellinus noxius: A hypervariable fungus causing root rot in trees.</title>
        <authorList>
            <person name="Chung C.L."/>
            <person name="Lee T.J."/>
            <person name="Akiba M."/>
            <person name="Lee H.H."/>
            <person name="Kuo T.H."/>
            <person name="Liu D."/>
            <person name="Ke H.M."/>
            <person name="Yokoi T."/>
            <person name="Roa M.B."/>
            <person name="Lu M.J."/>
            <person name="Chang Y.Y."/>
            <person name="Ann P.J."/>
            <person name="Tsai J.N."/>
            <person name="Chen C.Y."/>
            <person name="Tzean S.S."/>
            <person name="Ota Y."/>
            <person name="Hattori T."/>
            <person name="Sahashi N."/>
            <person name="Liou R.F."/>
            <person name="Kikuchi T."/>
            <person name="Tsai I.J."/>
        </authorList>
    </citation>
    <scope>NUCLEOTIDE SEQUENCE [LARGE SCALE GENOMIC DNA]</scope>
    <source>
        <strain evidence="2 3">FFPRI411160</strain>
    </source>
</reference>
<feature type="region of interest" description="Disordered" evidence="1">
    <location>
        <begin position="64"/>
        <end position="85"/>
    </location>
</feature>
<evidence type="ECO:0000313" key="2">
    <source>
        <dbReference type="EMBL" id="PAV15985.1"/>
    </source>
</evidence>
<protein>
    <submittedName>
        <fullName evidence="2">Uncharacterized protein</fullName>
    </submittedName>
</protein>
<dbReference type="Proteomes" id="UP000217199">
    <property type="component" value="Unassembled WGS sequence"/>
</dbReference>
<evidence type="ECO:0000313" key="3">
    <source>
        <dbReference type="Proteomes" id="UP000217199"/>
    </source>
</evidence>
<proteinExistence type="predicted"/>